<accession>A0ABR3IN51</accession>
<evidence type="ECO:0000313" key="2">
    <source>
        <dbReference type="EMBL" id="KAL0902499.1"/>
    </source>
</evidence>
<comment type="caution">
    <text evidence="2">The sequence shown here is derived from an EMBL/GenBank/DDBJ whole genome shotgun (WGS) entry which is preliminary data.</text>
</comment>
<evidence type="ECO:0000313" key="3">
    <source>
        <dbReference type="Proteomes" id="UP001549920"/>
    </source>
</evidence>
<organism evidence="2 3">
    <name type="scientific">Loxostege sticticalis</name>
    <name type="common">Beet webworm moth</name>
    <dbReference type="NCBI Taxonomy" id="481309"/>
    <lineage>
        <taxon>Eukaryota</taxon>
        <taxon>Metazoa</taxon>
        <taxon>Ecdysozoa</taxon>
        <taxon>Arthropoda</taxon>
        <taxon>Hexapoda</taxon>
        <taxon>Insecta</taxon>
        <taxon>Pterygota</taxon>
        <taxon>Neoptera</taxon>
        <taxon>Endopterygota</taxon>
        <taxon>Lepidoptera</taxon>
        <taxon>Glossata</taxon>
        <taxon>Ditrysia</taxon>
        <taxon>Pyraloidea</taxon>
        <taxon>Crambidae</taxon>
        <taxon>Pyraustinae</taxon>
        <taxon>Loxostege</taxon>
    </lineage>
</organism>
<dbReference type="EMBL" id="JBEUOH010000001">
    <property type="protein sequence ID" value="KAL0902499.1"/>
    <property type="molecule type" value="Genomic_DNA"/>
</dbReference>
<gene>
    <name evidence="2" type="ORF">ABMA27_000353</name>
</gene>
<evidence type="ECO:0000256" key="1">
    <source>
        <dbReference type="SAM" id="MobiDB-lite"/>
    </source>
</evidence>
<protein>
    <recommendedName>
        <fullName evidence="4">Regulatory protein zeste</fullName>
    </recommendedName>
</protein>
<feature type="region of interest" description="Disordered" evidence="1">
    <location>
        <begin position="149"/>
        <end position="172"/>
    </location>
</feature>
<name>A0ABR3IN51_LOXSC</name>
<evidence type="ECO:0008006" key="4">
    <source>
        <dbReference type="Google" id="ProtNLM"/>
    </source>
</evidence>
<proteinExistence type="predicted"/>
<sequence length="206" mass="23191">MSRRVSMIQLNHLWEFLSNHRDIVIGYNKSLTARDHSKSMWERVATNLNSYWVDLKSQIKRNNRLINDARRGTGGGPAADLELAKIEIKFLQILGDDYGFGLPGLQVDPLDHTGTQTTLAAETGGSEVQVQVQAGPPLELSEHGAISVPRTGIPATLPRQRPQGLRRRQRPRLNSSVELRQRLIRSCESRHQTELITIQTTFRGPK</sequence>
<dbReference type="Proteomes" id="UP001549920">
    <property type="component" value="Unassembled WGS sequence"/>
</dbReference>
<reference evidence="2 3" key="1">
    <citation type="submission" date="2024-06" db="EMBL/GenBank/DDBJ databases">
        <title>A chromosome-level genome assembly of beet webworm, Loxostege sticticalis.</title>
        <authorList>
            <person name="Zhang Y."/>
        </authorList>
    </citation>
    <scope>NUCLEOTIDE SEQUENCE [LARGE SCALE GENOMIC DNA]</scope>
    <source>
        <strain evidence="2">AQ026</strain>
        <tissue evidence="2">Whole body</tissue>
    </source>
</reference>
<keyword evidence="3" id="KW-1185">Reference proteome</keyword>